<dbReference type="EMBL" id="JBHUIO010000011">
    <property type="protein sequence ID" value="MFD2172038.1"/>
    <property type="molecule type" value="Genomic_DNA"/>
</dbReference>
<accession>A0ABW5A1S9</accession>
<dbReference type="InterPro" id="IPR012454">
    <property type="entry name" value="DUF1659"/>
</dbReference>
<sequence length="73" mass="8262">MIDINKGFSSMVLRLQTGVDQEGNAVYKDKSYPRILPTVNATDLYEVGEALASLSSWRLSSIQRVDREDLIRM</sequence>
<evidence type="ECO:0000313" key="2">
    <source>
        <dbReference type="EMBL" id="MFD2172038.1"/>
    </source>
</evidence>
<keyword evidence="3" id="KW-1185">Reference proteome</keyword>
<dbReference type="Pfam" id="PF07872">
    <property type="entry name" value="DUF1659"/>
    <property type="match status" value="1"/>
</dbReference>
<dbReference type="RefSeq" id="WP_386049351.1">
    <property type="nucleotide sequence ID" value="NZ_JBHUIO010000011.1"/>
</dbReference>
<organism evidence="2 3">
    <name type="scientific">Tumebacillus lipolyticus</name>
    <dbReference type="NCBI Taxonomy" id="1280370"/>
    <lineage>
        <taxon>Bacteria</taxon>
        <taxon>Bacillati</taxon>
        <taxon>Bacillota</taxon>
        <taxon>Bacilli</taxon>
        <taxon>Bacillales</taxon>
        <taxon>Alicyclobacillaceae</taxon>
        <taxon>Tumebacillus</taxon>
    </lineage>
</organism>
<proteinExistence type="predicted"/>
<evidence type="ECO:0000313" key="3">
    <source>
        <dbReference type="Proteomes" id="UP001597343"/>
    </source>
</evidence>
<name>A0ABW5A1S9_9BACL</name>
<dbReference type="Proteomes" id="UP001597343">
    <property type="component" value="Unassembled WGS sequence"/>
</dbReference>
<protein>
    <submittedName>
        <fullName evidence="2">DUF1659 domain-containing protein</fullName>
    </submittedName>
</protein>
<reference evidence="3" key="1">
    <citation type="journal article" date="2019" name="Int. J. Syst. Evol. Microbiol.">
        <title>The Global Catalogue of Microorganisms (GCM) 10K type strain sequencing project: providing services to taxonomists for standard genome sequencing and annotation.</title>
        <authorList>
            <consortium name="The Broad Institute Genomics Platform"/>
            <consortium name="The Broad Institute Genome Sequencing Center for Infectious Disease"/>
            <person name="Wu L."/>
            <person name="Ma J."/>
        </authorList>
    </citation>
    <scope>NUCLEOTIDE SEQUENCE [LARGE SCALE GENOMIC DNA]</scope>
    <source>
        <strain evidence="3">CGMCC 1.13574</strain>
    </source>
</reference>
<feature type="domain" description="DUF1659" evidence="1">
    <location>
        <begin position="8"/>
        <end position="71"/>
    </location>
</feature>
<evidence type="ECO:0000259" key="1">
    <source>
        <dbReference type="Pfam" id="PF07872"/>
    </source>
</evidence>
<gene>
    <name evidence="2" type="ORF">ACFSOY_18905</name>
</gene>
<comment type="caution">
    <text evidence="2">The sequence shown here is derived from an EMBL/GenBank/DDBJ whole genome shotgun (WGS) entry which is preliminary data.</text>
</comment>